<dbReference type="EMBL" id="CP036316">
    <property type="protein sequence ID" value="QDT65499.1"/>
    <property type="molecule type" value="Genomic_DNA"/>
</dbReference>
<dbReference type="PROSITE" id="PS51009">
    <property type="entry name" value="CYTCII"/>
    <property type="match status" value="1"/>
</dbReference>
<dbReference type="Gene3D" id="1.20.120.10">
    <property type="entry name" value="Cytochrome c/b562"/>
    <property type="match status" value="1"/>
</dbReference>
<dbReference type="AlphaFoldDB" id="A0A517TAU7"/>
<dbReference type="InterPro" id="IPR002321">
    <property type="entry name" value="Cyt_c_II"/>
</dbReference>
<dbReference type="GO" id="GO:0005506">
    <property type="term" value="F:iron ion binding"/>
    <property type="evidence" value="ECO:0007669"/>
    <property type="project" value="InterPro"/>
</dbReference>
<dbReference type="RefSeq" id="WP_145263554.1">
    <property type="nucleotide sequence ID" value="NZ_CP036316.1"/>
</dbReference>
<dbReference type="InterPro" id="IPR010980">
    <property type="entry name" value="Cyt_c/b562"/>
</dbReference>
<keyword evidence="3" id="KW-1185">Reference proteome</keyword>
<dbReference type="Proteomes" id="UP000319976">
    <property type="component" value="Chromosome"/>
</dbReference>
<reference evidence="2 3" key="1">
    <citation type="submission" date="2019-02" db="EMBL/GenBank/DDBJ databases">
        <title>Deep-cultivation of Planctomycetes and their phenomic and genomic characterization uncovers novel biology.</title>
        <authorList>
            <person name="Wiegand S."/>
            <person name="Jogler M."/>
            <person name="Boedeker C."/>
            <person name="Pinto D."/>
            <person name="Vollmers J."/>
            <person name="Rivas-Marin E."/>
            <person name="Kohn T."/>
            <person name="Peeters S.H."/>
            <person name="Heuer A."/>
            <person name="Rast P."/>
            <person name="Oberbeckmann S."/>
            <person name="Bunk B."/>
            <person name="Jeske O."/>
            <person name="Meyerdierks A."/>
            <person name="Storesund J.E."/>
            <person name="Kallscheuer N."/>
            <person name="Luecker S."/>
            <person name="Lage O.M."/>
            <person name="Pohl T."/>
            <person name="Merkel B.J."/>
            <person name="Hornburger P."/>
            <person name="Mueller R.-W."/>
            <person name="Bruemmer F."/>
            <person name="Labrenz M."/>
            <person name="Spormann A.M."/>
            <person name="Op den Camp H."/>
            <person name="Overmann J."/>
            <person name="Amann R."/>
            <person name="Jetten M.S.M."/>
            <person name="Mascher T."/>
            <person name="Medema M.H."/>
            <person name="Devos D.P."/>
            <person name="Kaster A.-K."/>
            <person name="Ovreas L."/>
            <person name="Rohde M."/>
            <person name="Galperin M.Y."/>
            <person name="Jogler C."/>
        </authorList>
    </citation>
    <scope>NUCLEOTIDE SEQUENCE [LARGE SCALE GENOMIC DNA]</scope>
    <source>
        <strain evidence="2 3">V22</strain>
    </source>
</reference>
<proteinExistence type="predicted"/>
<dbReference type="SUPFAM" id="SSF47175">
    <property type="entry name" value="Cytochromes"/>
    <property type="match status" value="1"/>
</dbReference>
<dbReference type="GO" id="GO:0020037">
    <property type="term" value="F:heme binding"/>
    <property type="evidence" value="ECO:0007669"/>
    <property type="project" value="InterPro"/>
</dbReference>
<dbReference type="GO" id="GO:0022900">
    <property type="term" value="P:electron transport chain"/>
    <property type="evidence" value="ECO:0007669"/>
    <property type="project" value="InterPro"/>
</dbReference>
<evidence type="ECO:0000313" key="3">
    <source>
        <dbReference type="Proteomes" id="UP000319976"/>
    </source>
</evidence>
<dbReference type="Pfam" id="PF01322">
    <property type="entry name" value="Cytochrom_C_2"/>
    <property type="match status" value="1"/>
</dbReference>
<gene>
    <name evidence="2" type="ORF">V22_27530</name>
</gene>
<evidence type="ECO:0000256" key="1">
    <source>
        <dbReference type="SAM" id="MobiDB-lite"/>
    </source>
</evidence>
<organism evidence="2 3">
    <name type="scientific">Calycomorphotria hydatis</name>
    <dbReference type="NCBI Taxonomy" id="2528027"/>
    <lineage>
        <taxon>Bacteria</taxon>
        <taxon>Pseudomonadati</taxon>
        <taxon>Planctomycetota</taxon>
        <taxon>Planctomycetia</taxon>
        <taxon>Planctomycetales</taxon>
        <taxon>Planctomycetaceae</taxon>
        <taxon>Calycomorphotria</taxon>
    </lineage>
</organism>
<name>A0A517TAU7_9PLAN</name>
<dbReference type="GO" id="GO:0009055">
    <property type="term" value="F:electron transfer activity"/>
    <property type="evidence" value="ECO:0007669"/>
    <property type="project" value="InterPro"/>
</dbReference>
<sequence>MPFDLSEKNSSRDRKGADDSRVSRNVAHPLASARGYCFNFSNGIGNLMKIALLLAITCLAIPGCGGGSDDEPVVETEAPITNPVEQVTVESQPTAETSASPQDQLEWPTVSKSIFFNDPLAIAANSTIRPGKNPRGTTVVMTSPGTSPATSPASAPTNSTPSSASTGSATDWSELITIEVLNEEVQNIRNRLSGKVRTVAEFNNGYLDIPYFAAELAALAGVVSMHPGDLSWKPQAKYVRELAAEINSEDLRRGAKSQRFVRGIFDRIDAALNNNLPPDLPDASDEVDFSEVADFGSLMKRIEVGGENLGVIAGSEVLLKQNSDAIRREALVQGVLAQVIAAEGYGYGDDATFRGYANDMSKAAAGMAAAAKSANLEQFDLAKSLLGQSCTNCHGEYR</sequence>
<feature type="region of interest" description="Disordered" evidence="1">
    <location>
        <begin position="1"/>
        <end position="22"/>
    </location>
</feature>
<protein>
    <submittedName>
        <fullName evidence="2">Cytochrome C</fullName>
    </submittedName>
</protein>
<dbReference type="OrthoDB" id="290618at2"/>
<dbReference type="KEGG" id="chya:V22_27530"/>
<feature type="compositionally biased region" description="Low complexity" evidence="1">
    <location>
        <begin position="142"/>
        <end position="169"/>
    </location>
</feature>
<evidence type="ECO:0000313" key="2">
    <source>
        <dbReference type="EMBL" id="QDT65499.1"/>
    </source>
</evidence>
<feature type="region of interest" description="Disordered" evidence="1">
    <location>
        <begin position="126"/>
        <end position="169"/>
    </location>
</feature>
<accession>A0A517TAU7</accession>